<evidence type="ECO:0000313" key="4">
    <source>
        <dbReference type="EMBL" id="KHS57824.1"/>
    </source>
</evidence>
<dbReference type="CDD" id="cd00198">
    <property type="entry name" value="vWFA"/>
    <property type="match status" value="1"/>
</dbReference>
<dbReference type="InterPro" id="IPR022038">
    <property type="entry name" value="Ig-like_bact"/>
</dbReference>
<sequence>MGKIMKKFMSTLLALAMTITVLPLSSVSSFADQVSKKSSKAASRPQTLAATATTYKYEKVSKIDSTSDNYLIVYGSNSVALNNKGDSNSNDTSVSITNRSDGFYDITNVDNSVLWNFSKTVSSSASDVKISNMSGKKLCVNNGSVSMNIEGDDLVVAKNGEYFNIYYDYSYLTSKSNYLQYKNNMFLGKQIKSDGSSESTYKMTIYKQIPITVNYTYTFTQPTKTSYKVGQSIDLTGGKITKSGDDGTKQDISLTEDGVEVTGFDSSSVGEKTVTVKYENQTFIFKVEVKDSTITAIDPTIPDDAEYPNQGSVRVSKDVTDDTKSSFDSTGLARIELGVTGVPSKKGVDAVLVFDRSYSMNTKVSGTNKTRAQVAKEASIKFIEKVLEDNADGSSSNNRIAIVTFNDDATTLVALSDDKTTLKNAINSLSNTVRRGNTNYDAGVKSAYNILNTAKSQSGYNREQSVLFLSDGAPQNGYNDYGVGMSDRTYNNLVNAGVATTHKYSTNVKNLPATMYTVGFGLADYSGFSKAQTEQILRDWMASSSDTFYSVQSASELDDAFVNIGTAIKKAGTNASVTDKMGSSFNLQMGQQYPSGVTAATFPTDFDTTIKVLSYKLDDQGKRTNQFTTKETVTFSKDGKIAKSDKKTDANIIVDNKIVAKNFTYDLSTEIFTWTIGDITEEEIVLSYPVYLTGSMEGTRDAGNYDTNESAKLNYTNINNKPWEKEFAKPSLPWKSANVKVEYYLVNKEGQPINSAGTVVPYEYRKTISSETKGLTKGQNVDIKASDNTPNGYTLHNNDAFYKITGVGQAGAVRTYSDNDKSTKVSNTDTPYTTSSVAFGVMTSTDLKSDSIVLDYGKPITFNVLSNDGLKNIKLNGIAKQEGTSIGTELNTGVSKNHNDAFLETANEEFGSAKVKNNTGDVTYTLSKYMSGIDKFYYEATGTTTNSEGQEDDFYKYSSISVIPATSVYYEDNFGSDNPDGTNGIIFGGGWTVAEDTSYNATEKEEQDSNQGSDATYGKDSSYSNDGTFSYGSAHVVTAKDGQSATAEFKFKGTGFDLISRTDNNTGWMKVRVYNSNGKLVKNIARNTVYETEGGALYQIPVVNVNNLTYGEYRVVITISESTNSAGETTPSTVYIDGIRIYNPIDPNGEDAAEANNQYKNDKEANAIVKEIRNLLLDTDSLTSDTNATGIVFVDSKGDTPTISNYKDLGPNNEVYLSKGNSIGFKLKSSTPTSIKIGAKAPSGSTKVAIGSNVNSTKDFTLNSATDMYYDVTNAIVFDDNGEAYVVITNTGDSDAIVSLTNIKFTYDEEPLIQPSILSNIEVGEYTVKMTLDRNSIEGSDSSKDDNETEDSTDEQPNENPSNDKNNTLDKVANTIKNTIKNLFSKWFK</sequence>
<feature type="compositionally biased region" description="Basic and acidic residues" evidence="1">
    <location>
        <begin position="1332"/>
        <end position="1346"/>
    </location>
</feature>
<dbReference type="Pfam" id="PF07523">
    <property type="entry name" value="Big_3"/>
    <property type="match status" value="1"/>
</dbReference>
<evidence type="ECO:0000259" key="3">
    <source>
        <dbReference type="PROSITE" id="PS50234"/>
    </source>
</evidence>
<accession>A0A0B3VYK9</accession>
<dbReference type="InterPro" id="IPR002035">
    <property type="entry name" value="VWF_A"/>
</dbReference>
<dbReference type="Gene3D" id="2.60.40.3630">
    <property type="match status" value="1"/>
</dbReference>
<proteinExistence type="predicted"/>
<dbReference type="InterPro" id="IPR049319">
    <property type="entry name" value="GBS104-like_Ig"/>
</dbReference>
<dbReference type="RefSeq" id="WP_039679106.1">
    <property type="nucleotide sequence ID" value="NZ_JAXECK010000012.1"/>
</dbReference>
<evidence type="ECO:0000256" key="2">
    <source>
        <dbReference type="SAM" id="SignalP"/>
    </source>
</evidence>
<dbReference type="OrthoDB" id="9816455at2"/>
<dbReference type="Gene3D" id="3.40.50.410">
    <property type="entry name" value="von Willebrand factor, type A domain"/>
    <property type="match status" value="1"/>
</dbReference>
<organism evidence="4 5">
    <name type="scientific">Terrisporobacter othiniensis</name>
    <dbReference type="NCBI Taxonomy" id="1577792"/>
    <lineage>
        <taxon>Bacteria</taxon>
        <taxon>Bacillati</taxon>
        <taxon>Bacillota</taxon>
        <taxon>Clostridia</taxon>
        <taxon>Peptostreptococcales</taxon>
        <taxon>Peptostreptococcaceae</taxon>
        <taxon>Terrisporobacter</taxon>
    </lineage>
</organism>
<dbReference type="SMART" id="SM00327">
    <property type="entry name" value="VWA"/>
    <property type="match status" value="1"/>
</dbReference>
<dbReference type="PROSITE" id="PS50234">
    <property type="entry name" value="VWFA"/>
    <property type="match status" value="1"/>
</dbReference>
<gene>
    <name evidence="4" type="ORF">QX51_06615</name>
</gene>
<keyword evidence="5" id="KW-1185">Reference proteome</keyword>
<feature type="compositionally biased region" description="Polar residues" evidence="1">
    <location>
        <begin position="1009"/>
        <end position="1019"/>
    </location>
</feature>
<evidence type="ECO:0000313" key="5">
    <source>
        <dbReference type="Proteomes" id="UP000031189"/>
    </source>
</evidence>
<feature type="region of interest" description="Disordered" evidence="1">
    <location>
        <begin position="1000"/>
        <end position="1019"/>
    </location>
</feature>
<dbReference type="Pfam" id="PF13519">
    <property type="entry name" value="VWA_2"/>
    <property type="match status" value="1"/>
</dbReference>
<name>A0A0B3VYK9_9FIRM</name>
<feature type="region of interest" description="Disordered" evidence="1">
    <location>
        <begin position="1332"/>
        <end position="1370"/>
    </location>
</feature>
<feature type="chain" id="PRO_5002083812" description="VWFA domain-containing protein" evidence="2">
    <location>
        <begin position="32"/>
        <end position="1389"/>
    </location>
</feature>
<dbReference type="InterPro" id="IPR036465">
    <property type="entry name" value="vWFA_dom_sf"/>
</dbReference>
<protein>
    <recommendedName>
        <fullName evidence="3">VWFA domain-containing protein</fullName>
    </recommendedName>
</protein>
<reference evidence="4 5" key="1">
    <citation type="submission" date="2014-12" db="EMBL/GenBank/DDBJ databases">
        <title>Draft genome sequence of Terrisporobacter sp. 08-306576, isolated from the blood culture of a bacteremia patient.</title>
        <authorList>
            <person name="Lund L.C."/>
            <person name="Sydenham T.V."/>
            <person name="Hogh S.V."/>
            <person name="Skov M.N."/>
            <person name="Kemp M."/>
            <person name="Justesen U.S."/>
        </authorList>
    </citation>
    <scope>NUCLEOTIDE SEQUENCE [LARGE SCALE GENOMIC DNA]</scope>
    <source>
        <strain evidence="4 5">08-306576</strain>
    </source>
</reference>
<dbReference type="SUPFAM" id="SSF53300">
    <property type="entry name" value="vWA-like"/>
    <property type="match status" value="1"/>
</dbReference>
<dbReference type="Gene3D" id="2.60.120.260">
    <property type="entry name" value="Galactose-binding domain-like"/>
    <property type="match status" value="1"/>
</dbReference>
<comment type="caution">
    <text evidence="4">The sequence shown here is derived from an EMBL/GenBank/DDBJ whole genome shotgun (WGS) entry which is preliminary data.</text>
</comment>
<dbReference type="STRING" id="1577792.QX51_06615"/>
<keyword evidence="2" id="KW-0732">Signal</keyword>
<evidence type="ECO:0000256" key="1">
    <source>
        <dbReference type="SAM" id="MobiDB-lite"/>
    </source>
</evidence>
<feature type="compositionally biased region" description="Acidic residues" evidence="1">
    <location>
        <begin position="1347"/>
        <end position="1357"/>
    </location>
</feature>
<feature type="domain" description="VWFA" evidence="3">
    <location>
        <begin position="349"/>
        <end position="564"/>
    </location>
</feature>
<dbReference type="Proteomes" id="UP000031189">
    <property type="component" value="Unassembled WGS sequence"/>
</dbReference>
<dbReference type="Pfam" id="PF21426">
    <property type="entry name" value="GBS104-like_Ig"/>
    <property type="match status" value="1"/>
</dbReference>
<dbReference type="EMBL" id="JWHR01000064">
    <property type="protein sequence ID" value="KHS57824.1"/>
    <property type="molecule type" value="Genomic_DNA"/>
</dbReference>
<feature type="signal peptide" evidence="2">
    <location>
        <begin position="1"/>
        <end position="31"/>
    </location>
</feature>